<dbReference type="Pfam" id="PF08263">
    <property type="entry name" value="LRRNT_2"/>
    <property type="match status" value="1"/>
</dbReference>
<dbReference type="InParanoid" id="D8S7H3"/>
<dbReference type="HOGENOM" id="CLU_000288_18_9_1"/>
<dbReference type="InterPro" id="IPR013210">
    <property type="entry name" value="LRR_N_plant-typ"/>
</dbReference>
<organism evidence="6">
    <name type="scientific">Selaginella moellendorffii</name>
    <name type="common">Spikemoss</name>
    <dbReference type="NCBI Taxonomy" id="88036"/>
    <lineage>
        <taxon>Eukaryota</taxon>
        <taxon>Viridiplantae</taxon>
        <taxon>Streptophyta</taxon>
        <taxon>Embryophyta</taxon>
        <taxon>Tracheophyta</taxon>
        <taxon>Lycopodiopsida</taxon>
        <taxon>Selaginellales</taxon>
        <taxon>Selaginellaceae</taxon>
        <taxon>Selaginella</taxon>
    </lineage>
</organism>
<dbReference type="GO" id="GO:0005886">
    <property type="term" value="C:plasma membrane"/>
    <property type="evidence" value="ECO:0000318"/>
    <property type="project" value="GO_Central"/>
</dbReference>
<evidence type="ECO:0000256" key="1">
    <source>
        <dbReference type="ARBA" id="ARBA00022614"/>
    </source>
</evidence>
<keyword evidence="2" id="KW-0732">Signal</keyword>
<dbReference type="STRING" id="88036.D8S7H3"/>
<dbReference type="Pfam" id="PF00560">
    <property type="entry name" value="LRR_1"/>
    <property type="match status" value="3"/>
</dbReference>
<evidence type="ECO:0000313" key="6">
    <source>
        <dbReference type="Proteomes" id="UP000001514"/>
    </source>
</evidence>
<proteinExistence type="predicted"/>
<dbReference type="Gramene" id="EFJ19606">
    <property type="protein sequence ID" value="EFJ19606"/>
    <property type="gene ID" value="SELMODRAFT_58060"/>
</dbReference>
<evidence type="ECO:0000256" key="3">
    <source>
        <dbReference type="ARBA" id="ARBA00022737"/>
    </source>
</evidence>
<dbReference type="PANTHER" id="PTHR47988">
    <property type="entry name" value="SOMATIC EMBRYOGENESIS RECEPTOR KINASE 1"/>
    <property type="match status" value="1"/>
</dbReference>
<dbReference type="Proteomes" id="UP000001514">
    <property type="component" value="Unassembled WGS sequence"/>
</dbReference>
<accession>D8S7H3</accession>
<evidence type="ECO:0000256" key="2">
    <source>
        <dbReference type="ARBA" id="ARBA00022729"/>
    </source>
</evidence>
<gene>
    <name evidence="5" type="ORF">SELMODRAFT_58060</name>
</gene>
<dbReference type="GO" id="GO:0004675">
    <property type="term" value="F:transmembrane receptor protein serine/threonine kinase activity"/>
    <property type="evidence" value="ECO:0000318"/>
    <property type="project" value="GO_Central"/>
</dbReference>
<dbReference type="AlphaFoldDB" id="D8S7H3"/>
<feature type="domain" description="Leucine-rich repeat-containing N-terminal plant-type" evidence="4">
    <location>
        <begin position="27"/>
        <end position="63"/>
    </location>
</feature>
<reference evidence="5 6" key="1">
    <citation type="journal article" date="2011" name="Science">
        <title>The Selaginella genome identifies genetic changes associated with the evolution of vascular plants.</title>
        <authorList>
            <person name="Banks J.A."/>
            <person name="Nishiyama T."/>
            <person name="Hasebe M."/>
            <person name="Bowman J.L."/>
            <person name="Gribskov M."/>
            <person name="dePamphilis C."/>
            <person name="Albert V.A."/>
            <person name="Aono N."/>
            <person name="Aoyama T."/>
            <person name="Ambrose B.A."/>
            <person name="Ashton N.W."/>
            <person name="Axtell M.J."/>
            <person name="Barker E."/>
            <person name="Barker M.S."/>
            <person name="Bennetzen J.L."/>
            <person name="Bonawitz N.D."/>
            <person name="Chapple C."/>
            <person name="Cheng C."/>
            <person name="Correa L.G."/>
            <person name="Dacre M."/>
            <person name="DeBarry J."/>
            <person name="Dreyer I."/>
            <person name="Elias M."/>
            <person name="Engstrom E.M."/>
            <person name="Estelle M."/>
            <person name="Feng L."/>
            <person name="Finet C."/>
            <person name="Floyd S.K."/>
            <person name="Frommer W.B."/>
            <person name="Fujita T."/>
            <person name="Gramzow L."/>
            <person name="Gutensohn M."/>
            <person name="Harholt J."/>
            <person name="Hattori M."/>
            <person name="Heyl A."/>
            <person name="Hirai T."/>
            <person name="Hiwatashi Y."/>
            <person name="Ishikawa M."/>
            <person name="Iwata M."/>
            <person name="Karol K.G."/>
            <person name="Koehler B."/>
            <person name="Kolukisaoglu U."/>
            <person name="Kubo M."/>
            <person name="Kurata T."/>
            <person name="Lalonde S."/>
            <person name="Li K."/>
            <person name="Li Y."/>
            <person name="Litt A."/>
            <person name="Lyons E."/>
            <person name="Manning G."/>
            <person name="Maruyama T."/>
            <person name="Michael T.P."/>
            <person name="Mikami K."/>
            <person name="Miyazaki S."/>
            <person name="Morinaga S."/>
            <person name="Murata T."/>
            <person name="Mueller-Roeber B."/>
            <person name="Nelson D.R."/>
            <person name="Obara M."/>
            <person name="Oguri Y."/>
            <person name="Olmstead R.G."/>
            <person name="Onodera N."/>
            <person name="Petersen B.L."/>
            <person name="Pils B."/>
            <person name="Prigge M."/>
            <person name="Rensing S.A."/>
            <person name="Riano-Pachon D.M."/>
            <person name="Roberts A.W."/>
            <person name="Sato Y."/>
            <person name="Scheller H.V."/>
            <person name="Schulz B."/>
            <person name="Schulz C."/>
            <person name="Shakirov E.V."/>
            <person name="Shibagaki N."/>
            <person name="Shinohara N."/>
            <person name="Shippen D.E."/>
            <person name="Soerensen I."/>
            <person name="Sotooka R."/>
            <person name="Sugimoto N."/>
            <person name="Sugita M."/>
            <person name="Sumikawa N."/>
            <person name="Tanurdzic M."/>
            <person name="Theissen G."/>
            <person name="Ulvskov P."/>
            <person name="Wakazuki S."/>
            <person name="Weng J.K."/>
            <person name="Willats W.W."/>
            <person name="Wipf D."/>
            <person name="Wolf P.G."/>
            <person name="Yang L."/>
            <person name="Zimmer A.D."/>
            <person name="Zhu Q."/>
            <person name="Mitros T."/>
            <person name="Hellsten U."/>
            <person name="Loque D."/>
            <person name="Otillar R."/>
            <person name="Salamov A."/>
            <person name="Schmutz J."/>
            <person name="Shapiro H."/>
            <person name="Lindquist E."/>
            <person name="Lucas S."/>
            <person name="Rokhsar D."/>
            <person name="Grigoriev I.V."/>
        </authorList>
    </citation>
    <scope>NUCLEOTIDE SEQUENCE [LARGE SCALE GENOMIC DNA]</scope>
</reference>
<protein>
    <recommendedName>
        <fullName evidence="4">Leucine-rich repeat-containing N-terminal plant-type domain-containing protein</fullName>
    </recommendedName>
</protein>
<keyword evidence="1" id="KW-0433">Leucine-rich repeat</keyword>
<evidence type="ECO:0000313" key="5">
    <source>
        <dbReference type="EMBL" id="EFJ19606.1"/>
    </source>
</evidence>
<feature type="non-terminal residue" evidence="5">
    <location>
        <position position="1"/>
    </location>
</feature>
<feature type="non-terminal residue" evidence="5">
    <location>
        <position position="223"/>
    </location>
</feature>
<dbReference type="KEGG" id="smo:SELMODRAFT_58060"/>
<dbReference type="SUPFAM" id="SSF52058">
    <property type="entry name" value="L domain-like"/>
    <property type="match status" value="1"/>
</dbReference>
<keyword evidence="3" id="KW-0677">Repeat</keyword>
<dbReference type="OMA" id="DPCTWFR"/>
<dbReference type="InterPro" id="IPR001611">
    <property type="entry name" value="Leu-rich_rpt"/>
</dbReference>
<keyword evidence="6" id="KW-1185">Reference proteome</keyword>
<dbReference type="InterPro" id="IPR032675">
    <property type="entry name" value="LRR_dom_sf"/>
</dbReference>
<dbReference type="FunFam" id="3.80.10.10:FF:000024">
    <property type="entry name" value="Somatic embryogenesis receptor kinase 1"/>
    <property type="match status" value="1"/>
</dbReference>
<dbReference type="eggNOG" id="KOG0619">
    <property type="taxonomic scope" value="Eukaryota"/>
</dbReference>
<dbReference type="EMBL" id="GL377605">
    <property type="protein sequence ID" value="EFJ19606.1"/>
    <property type="molecule type" value="Genomic_DNA"/>
</dbReference>
<dbReference type="Gene3D" id="3.80.10.10">
    <property type="entry name" value="Ribonuclease Inhibitor"/>
    <property type="match status" value="1"/>
</dbReference>
<evidence type="ECO:0000259" key="4">
    <source>
        <dbReference type="Pfam" id="PF08263"/>
    </source>
</evidence>
<sequence length="223" mass="24993">SSRMEKQIGKVISLVSFLFFLKGKYSGEALAAFKEALVDPNGVLDSWDPSLVNPCTWFRVTCNSDDFVMRIDLENASLRGRLVPHLASLRHLQYLFSDLAATLVTYQSSFRLVEADLFHIYRELNNNLLSGSIPRELGELKELISLDLYDNYLTGTIPDTLSELNSLRFLRLNSNLLSGSIPESLTCLSNLKVIDFSDNNLSGRVPSDGSFARMSSKRCEDVL</sequence>
<name>D8S7H3_SELML</name>
<dbReference type="GO" id="GO:0007165">
    <property type="term" value="P:signal transduction"/>
    <property type="evidence" value="ECO:0000318"/>
    <property type="project" value="GO_Central"/>
</dbReference>